<dbReference type="HAMAP" id="MF_00463">
    <property type="entry name" value="RsxB_RnfB"/>
    <property type="match status" value="1"/>
</dbReference>
<feature type="region of interest" description="Hydrophobic" evidence="10">
    <location>
        <begin position="1"/>
        <end position="26"/>
    </location>
</feature>
<evidence type="ECO:0000256" key="4">
    <source>
        <dbReference type="ARBA" id="ARBA00022737"/>
    </source>
</evidence>
<comment type="subcellular location">
    <subcellularLocation>
        <location evidence="10">Cell membrane</location>
    </subcellularLocation>
</comment>
<protein>
    <recommendedName>
        <fullName evidence="10">Ion-translocating oxidoreductase complex subunit B</fullName>
        <ecNumber evidence="10">7.-.-.-</ecNumber>
    </recommendedName>
    <alternativeName>
        <fullName evidence="10">Rnf electron transport complex subunit B</fullName>
    </alternativeName>
</protein>
<feature type="binding site" evidence="10">
    <location>
        <position position="57"/>
    </location>
    <ligand>
        <name>[4Fe-4S] cluster</name>
        <dbReference type="ChEBI" id="CHEBI:49883"/>
        <label>1</label>
    </ligand>
</feature>
<evidence type="ECO:0000256" key="2">
    <source>
        <dbReference type="ARBA" id="ARBA00022485"/>
    </source>
</evidence>
<feature type="binding site" evidence="10">
    <location>
        <position position="174"/>
    </location>
    <ligand>
        <name>[4Fe-4S] cluster</name>
        <dbReference type="ChEBI" id="CHEBI:49883"/>
        <label>3</label>
    </ligand>
</feature>
<feature type="binding site" evidence="10">
    <location>
        <position position="171"/>
    </location>
    <ligand>
        <name>[4Fe-4S] cluster</name>
        <dbReference type="ChEBI" id="CHEBI:49883"/>
        <label>3</label>
    </ligand>
</feature>
<evidence type="ECO:0000259" key="12">
    <source>
        <dbReference type="PROSITE" id="PS51656"/>
    </source>
</evidence>
<keyword evidence="10" id="KW-1003">Cell membrane</keyword>
<evidence type="ECO:0000259" key="11">
    <source>
        <dbReference type="PROSITE" id="PS51379"/>
    </source>
</evidence>
<dbReference type="GO" id="GO:0051539">
    <property type="term" value="F:4 iron, 4 sulfur cluster binding"/>
    <property type="evidence" value="ECO:0007669"/>
    <property type="project" value="UniProtKB-UniRule"/>
</dbReference>
<dbReference type="InterPro" id="IPR010207">
    <property type="entry name" value="Elect_transpt_cplx_RnfB/RsxB"/>
</dbReference>
<dbReference type="AlphaFoldDB" id="A0A9D1N676"/>
<comment type="caution">
    <text evidence="13">The sequence shown here is derived from an EMBL/GenBank/DDBJ whole genome shotgun (WGS) entry which is preliminary data.</text>
</comment>
<dbReference type="SUPFAM" id="SSF54862">
    <property type="entry name" value="4Fe-4S ferredoxins"/>
    <property type="match status" value="1"/>
</dbReference>
<feature type="domain" description="4Fe-4S ferredoxin-type" evidence="11">
    <location>
        <begin position="162"/>
        <end position="191"/>
    </location>
</feature>
<organism evidence="13 14">
    <name type="scientific">Candidatus Allocopromorpha excrementipullorum</name>
    <dbReference type="NCBI Taxonomy" id="2840743"/>
    <lineage>
        <taxon>Bacteria</taxon>
        <taxon>Bacillati</taxon>
        <taxon>Bacillota</taxon>
        <taxon>Clostridia</taxon>
        <taxon>Eubacteriales</taxon>
        <taxon>Eubacteriaceae</taxon>
        <taxon>Eubacteriaceae incertae sedis</taxon>
        <taxon>Candidatus Allocopromorpha</taxon>
    </lineage>
</organism>
<reference evidence="13" key="1">
    <citation type="submission" date="2020-10" db="EMBL/GenBank/DDBJ databases">
        <authorList>
            <person name="Gilroy R."/>
        </authorList>
    </citation>
    <scope>NUCLEOTIDE SEQUENCE</scope>
    <source>
        <strain evidence="13">ChiSjej4B22-8349</strain>
    </source>
</reference>
<feature type="binding site" evidence="10">
    <location>
        <position position="52"/>
    </location>
    <ligand>
        <name>[4Fe-4S] cluster</name>
        <dbReference type="ChEBI" id="CHEBI:49883"/>
        <label>1</label>
    </ligand>
</feature>
<feature type="binding site" evidence="10">
    <location>
        <position position="148"/>
    </location>
    <ligand>
        <name>[4Fe-4S] cluster</name>
        <dbReference type="ChEBI" id="CHEBI:49883"/>
        <label>2</label>
    </ligand>
</feature>
<dbReference type="InterPro" id="IPR050395">
    <property type="entry name" value="4Fe4S_Ferredoxin_RnfB"/>
</dbReference>
<dbReference type="InterPro" id="IPR017900">
    <property type="entry name" value="4Fe4S_Fe_S_CS"/>
</dbReference>
<evidence type="ECO:0000256" key="10">
    <source>
        <dbReference type="HAMAP-Rule" id="MF_00463"/>
    </source>
</evidence>
<dbReference type="PROSITE" id="PS51379">
    <property type="entry name" value="4FE4S_FER_2"/>
    <property type="match status" value="3"/>
</dbReference>
<keyword evidence="5 10" id="KW-1278">Translocase</keyword>
<dbReference type="Pfam" id="PF12838">
    <property type="entry name" value="Fer4_7"/>
    <property type="match status" value="1"/>
</dbReference>
<feature type="domain" description="4Fe-4S" evidence="12">
    <location>
        <begin position="32"/>
        <end position="92"/>
    </location>
</feature>
<dbReference type="PROSITE" id="PS00198">
    <property type="entry name" value="4FE4S_FER_1"/>
    <property type="match status" value="2"/>
</dbReference>
<keyword evidence="6 10" id="KW-0249">Electron transport</keyword>
<feature type="binding site" evidence="10">
    <location>
        <position position="75"/>
    </location>
    <ligand>
        <name>[4Fe-4S] cluster</name>
        <dbReference type="ChEBI" id="CHEBI:49883"/>
        <label>1</label>
    </ligand>
</feature>
<dbReference type="GO" id="GO:0046872">
    <property type="term" value="F:metal ion binding"/>
    <property type="evidence" value="ECO:0007669"/>
    <property type="project" value="UniProtKB-KW"/>
</dbReference>
<evidence type="ECO:0000313" key="14">
    <source>
        <dbReference type="Proteomes" id="UP000824130"/>
    </source>
</evidence>
<sequence length="282" mass="29512">MTMIIIPAVIVAAVGLIAAIILTIASKLMFVPVDEKVAAVREVLPGANCGGCGFAGCDDYAAAFADDPDLSTSLCPVGGPEVAGKIAEIVGGSAGDVEPEVAMVMCQGSYDKTKPIMSSDKIFSCKTAKMFYDGQWACAYGCLGLGDCFDVCKFNAIDVYDGLAHIDRDKCVGCGACKDACPNDVIEMVKKKNLVLVACKSTDKGAKTRKNCETGCIGCMKCQKTCKFDAITVENNLARIDQDACKNCGMCEKECPTGAIVNFRKKKAKAAATGEAPKADAV</sequence>
<dbReference type="PANTHER" id="PTHR43560">
    <property type="entry name" value="ION-TRANSLOCATING OXIDOREDUCTASE COMPLEX SUBUNIT B"/>
    <property type="match status" value="1"/>
</dbReference>
<evidence type="ECO:0000313" key="13">
    <source>
        <dbReference type="EMBL" id="HIU95433.1"/>
    </source>
</evidence>
<proteinExistence type="inferred from homology"/>
<feature type="binding site" evidence="10">
    <location>
        <position position="181"/>
    </location>
    <ligand>
        <name>[4Fe-4S] cluster</name>
        <dbReference type="ChEBI" id="CHEBI:49883"/>
        <label>2</label>
    </ligand>
</feature>
<dbReference type="EMBL" id="DVOB01000039">
    <property type="protein sequence ID" value="HIU95433.1"/>
    <property type="molecule type" value="Genomic_DNA"/>
</dbReference>
<reference evidence="13" key="2">
    <citation type="journal article" date="2021" name="PeerJ">
        <title>Extensive microbial diversity within the chicken gut microbiome revealed by metagenomics and culture.</title>
        <authorList>
            <person name="Gilroy R."/>
            <person name="Ravi A."/>
            <person name="Getino M."/>
            <person name="Pursley I."/>
            <person name="Horton D.L."/>
            <person name="Alikhan N.F."/>
            <person name="Baker D."/>
            <person name="Gharbi K."/>
            <person name="Hall N."/>
            <person name="Watson M."/>
            <person name="Adriaenssens E.M."/>
            <person name="Foster-Nyarko E."/>
            <person name="Jarju S."/>
            <person name="Secka A."/>
            <person name="Antonio M."/>
            <person name="Oren A."/>
            <person name="Chaudhuri R.R."/>
            <person name="La Ragione R."/>
            <person name="Hildebrand F."/>
            <person name="Pallen M.J."/>
        </authorList>
    </citation>
    <scope>NUCLEOTIDE SEQUENCE</scope>
    <source>
        <strain evidence="13">ChiSjej4B22-8349</strain>
    </source>
</reference>
<feature type="domain" description="4Fe-4S ferredoxin-type" evidence="11">
    <location>
        <begin position="206"/>
        <end position="235"/>
    </location>
</feature>
<keyword evidence="1 10" id="KW-0813">Transport</keyword>
<feature type="binding site" evidence="10">
    <location>
        <position position="142"/>
    </location>
    <ligand>
        <name>[4Fe-4S] cluster</name>
        <dbReference type="ChEBI" id="CHEBI:49883"/>
        <label>2</label>
    </ligand>
</feature>
<dbReference type="GO" id="GO:0009055">
    <property type="term" value="F:electron transfer activity"/>
    <property type="evidence" value="ECO:0007669"/>
    <property type="project" value="InterPro"/>
</dbReference>
<dbReference type="InterPro" id="IPR017896">
    <property type="entry name" value="4Fe4S_Fe-S-bd"/>
</dbReference>
<evidence type="ECO:0000256" key="7">
    <source>
        <dbReference type="ARBA" id="ARBA00023004"/>
    </source>
</evidence>
<dbReference type="Pfam" id="PF04060">
    <property type="entry name" value="FeS"/>
    <property type="match status" value="1"/>
</dbReference>
<keyword evidence="8 10" id="KW-0411">Iron-sulfur</keyword>
<evidence type="ECO:0000256" key="1">
    <source>
        <dbReference type="ARBA" id="ARBA00022448"/>
    </source>
</evidence>
<dbReference type="PROSITE" id="PS51656">
    <property type="entry name" value="4FE4S"/>
    <property type="match status" value="1"/>
</dbReference>
<gene>
    <name evidence="10" type="primary">rnfB</name>
    <name evidence="13" type="ORF">IAD25_01795</name>
</gene>
<dbReference type="PANTHER" id="PTHR43560:SF1">
    <property type="entry name" value="ION-TRANSLOCATING OXIDOREDUCTASE COMPLEX SUBUNIT B"/>
    <property type="match status" value="1"/>
</dbReference>
<evidence type="ECO:0000256" key="3">
    <source>
        <dbReference type="ARBA" id="ARBA00022723"/>
    </source>
</evidence>
<dbReference type="Proteomes" id="UP000824130">
    <property type="component" value="Unassembled WGS sequence"/>
</dbReference>
<dbReference type="Gene3D" id="3.30.70.20">
    <property type="match status" value="2"/>
</dbReference>
<keyword evidence="9 10" id="KW-0472">Membrane</keyword>
<comment type="cofactor">
    <cofactor evidence="10">
        <name>[4Fe-4S] cluster</name>
        <dbReference type="ChEBI" id="CHEBI:49883"/>
    </cofactor>
    <text evidence="10">Binds 3 [4Fe-4S] clusters.</text>
</comment>
<keyword evidence="3 10" id="KW-0479">Metal-binding</keyword>
<accession>A0A9D1N676</accession>
<name>A0A9D1N676_9FIRM</name>
<keyword evidence="2 10" id="KW-0004">4Fe-4S</keyword>
<comment type="subunit">
    <text evidence="10">The complex is composed of six subunits: RnfA, RnfB, RnfC, RnfD, RnfE and RnfG.</text>
</comment>
<evidence type="ECO:0000256" key="6">
    <source>
        <dbReference type="ARBA" id="ARBA00022982"/>
    </source>
</evidence>
<dbReference type="CDD" id="cd10549">
    <property type="entry name" value="MtMvhB_like"/>
    <property type="match status" value="1"/>
</dbReference>
<comment type="similarity">
    <text evidence="10">Belongs to the 4Fe4S bacterial-type ferredoxin family. RnfB subfamily.</text>
</comment>
<dbReference type="Gene3D" id="1.10.15.40">
    <property type="entry name" value="Electron transport complex subunit B, putative Fe-S cluster"/>
    <property type="match status" value="1"/>
</dbReference>
<feature type="binding site" evidence="10">
    <location>
        <position position="49"/>
    </location>
    <ligand>
        <name>[4Fe-4S] cluster</name>
        <dbReference type="ChEBI" id="CHEBI:49883"/>
        <label>1</label>
    </ligand>
</feature>
<feature type="binding site" evidence="10">
    <location>
        <position position="177"/>
    </location>
    <ligand>
        <name>[4Fe-4S] cluster</name>
        <dbReference type="ChEBI" id="CHEBI:49883"/>
        <label>3</label>
    </ligand>
</feature>
<dbReference type="EC" id="7.-.-.-" evidence="10"/>
<dbReference type="InterPro" id="IPR007202">
    <property type="entry name" value="4Fe-4S_dom"/>
</dbReference>
<keyword evidence="7 10" id="KW-0408">Iron</keyword>
<dbReference type="GO" id="GO:0022900">
    <property type="term" value="P:electron transport chain"/>
    <property type="evidence" value="ECO:0007669"/>
    <property type="project" value="UniProtKB-UniRule"/>
</dbReference>
<feature type="binding site" evidence="10">
    <location>
        <position position="138"/>
    </location>
    <ligand>
        <name>[4Fe-4S] cluster</name>
        <dbReference type="ChEBI" id="CHEBI:49883"/>
        <label>2</label>
    </ligand>
</feature>
<evidence type="ECO:0000256" key="8">
    <source>
        <dbReference type="ARBA" id="ARBA00023014"/>
    </source>
</evidence>
<comment type="function">
    <text evidence="10">Part of a membrane-bound complex that couples electron transfer with translocation of ions across the membrane.</text>
</comment>
<dbReference type="Pfam" id="PF00037">
    <property type="entry name" value="Fer4"/>
    <property type="match status" value="1"/>
</dbReference>
<feature type="domain" description="4Fe-4S ferredoxin-type" evidence="11">
    <location>
        <begin position="236"/>
        <end position="266"/>
    </location>
</feature>
<comment type="caution">
    <text evidence="10">Lacks conserved residue(s) required for the propagation of feature annotation.</text>
</comment>
<evidence type="ECO:0000256" key="5">
    <source>
        <dbReference type="ARBA" id="ARBA00022967"/>
    </source>
</evidence>
<evidence type="ECO:0000256" key="9">
    <source>
        <dbReference type="ARBA" id="ARBA00023136"/>
    </source>
</evidence>
<feature type="binding site" evidence="10">
    <location>
        <position position="152"/>
    </location>
    <ligand>
        <name>[4Fe-4S] cluster</name>
        <dbReference type="ChEBI" id="CHEBI:49883"/>
        <label>3</label>
    </ligand>
</feature>
<keyword evidence="4 10" id="KW-0677">Repeat</keyword>
<dbReference type="GO" id="GO:0005886">
    <property type="term" value="C:plasma membrane"/>
    <property type="evidence" value="ECO:0007669"/>
    <property type="project" value="UniProtKB-SubCell"/>
</dbReference>